<keyword evidence="4 6" id="KW-1133">Transmembrane helix</keyword>
<dbReference type="Pfam" id="PF04011">
    <property type="entry name" value="LemA"/>
    <property type="match status" value="1"/>
</dbReference>
<gene>
    <name evidence="7" type="ORF">EBN03_03760</name>
</gene>
<dbReference type="PANTHER" id="PTHR34478">
    <property type="entry name" value="PROTEIN LEMA"/>
    <property type="match status" value="1"/>
</dbReference>
<dbReference type="GO" id="GO:0016020">
    <property type="term" value="C:membrane"/>
    <property type="evidence" value="ECO:0007669"/>
    <property type="project" value="UniProtKB-SubCell"/>
</dbReference>
<protein>
    <submittedName>
        <fullName evidence="7">LemA family protein</fullName>
    </submittedName>
</protein>
<dbReference type="EMBL" id="RFFH01000001">
    <property type="protein sequence ID" value="RMI35394.1"/>
    <property type="molecule type" value="Genomic_DNA"/>
</dbReference>
<comment type="subcellular location">
    <subcellularLocation>
        <location evidence="1">Membrane</location>
        <topology evidence="1">Single-pass membrane protein</topology>
    </subcellularLocation>
</comment>
<evidence type="ECO:0000313" key="7">
    <source>
        <dbReference type="EMBL" id="RMI35394.1"/>
    </source>
</evidence>
<organism evidence="7 8">
    <name type="scientific">Nocardia stercoris</name>
    <dbReference type="NCBI Taxonomy" id="2483361"/>
    <lineage>
        <taxon>Bacteria</taxon>
        <taxon>Bacillati</taxon>
        <taxon>Actinomycetota</taxon>
        <taxon>Actinomycetes</taxon>
        <taxon>Mycobacteriales</taxon>
        <taxon>Nocardiaceae</taxon>
        <taxon>Nocardia</taxon>
    </lineage>
</organism>
<evidence type="ECO:0000313" key="8">
    <source>
        <dbReference type="Proteomes" id="UP000279275"/>
    </source>
</evidence>
<keyword evidence="8" id="KW-1185">Reference proteome</keyword>
<evidence type="ECO:0000256" key="5">
    <source>
        <dbReference type="ARBA" id="ARBA00023136"/>
    </source>
</evidence>
<evidence type="ECO:0000256" key="3">
    <source>
        <dbReference type="ARBA" id="ARBA00022692"/>
    </source>
</evidence>
<evidence type="ECO:0000256" key="4">
    <source>
        <dbReference type="ARBA" id="ARBA00022989"/>
    </source>
</evidence>
<dbReference type="InterPro" id="IPR007156">
    <property type="entry name" value="MamQ_LemA"/>
</dbReference>
<reference evidence="7 8" key="1">
    <citation type="submission" date="2018-10" db="EMBL/GenBank/DDBJ databases">
        <title>Isolation from cow dung.</title>
        <authorList>
            <person name="Ling L."/>
        </authorList>
    </citation>
    <scope>NUCLEOTIDE SEQUENCE [LARGE SCALE GENOMIC DNA]</scope>
    <source>
        <strain evidence="7 8">NEAU-LL90</strain>
    </source>
</reference>
<dbReference type="OrthoDB" id="9804152at2"/>
<accession>A0A3M2LDB8</accession>
<keyword evidence="5 6" id="KW-0472">Membrane</keyword>
<dbReference type="Proteomes" id="UP000279275">
    <property type="component" value="Unassembled WGS sequence"/>
</dbReference>
<feature type="transmembrane region" description="Helical" evidence="6">
    <location>
        <begin position="6"/>
        <end position="24"/>
    </location>
</feature>
<sequence>MSTTAVVVTMAIVALVAVLWYFSVFNSFVRLRNLVDESWQQVDIELRRRHDLVPNLVATVERAASFERETLEAVIAARGRAESVRGTANTDEIVEAENALSAALGRLQALAEHYPALSAVRNYAALQTELSDTEDRIAASRRLYNANVRALNTKIGSLPAAVVATLHRVEPGRYYEVDAAAVRDVVDVDRLWRRRAV</sequence>
<dbReference type="RefSeq" id="WP_122186369.1">
    <property type="nucleotide sequence ID" value="NZ_RFFH01000001.1"/>
</dbReference>
<comment type="similarity">
    <text evidence="2">Belongs to the LemA family.</text>
</comment>
<dbReference type="InterPro" id="IPR023353">
    <property type="entry name" value="LemA-like_dom_sf"/>
</dbReference>
<evidence type="ECO:0000256" key="1">
    <source>
        <dbReference type="ARBA" id="ARBA00004167"/>
    </source>
</evidence>
<dbReference type="SUPFAM" id="SSF140478">
    <property type="entry name" value="LemA-like"/>
    <property type="match status" value="1"/>
</dbReference>
<dbReference type="Gene3D" id="1.20.1440.20">
    <property type="entry name" value="LemA-like domain"/>
    <property type="match status" value="1"/>
</dbReference>
<proteinExistence type="inferred from homology"/>
<comment type="caution">
    <text evidence="7">The sequence shown here is derived from an EMBL/GenBank/DDBJ whole genome shotgun (WGS) entry which is preliminary data.</text>
</comment>
<evidence type="ECO:0000256" key="6">
    <source>
        <dbReference type="SAM" id="Phobius"/>
    </source>
</evidence>
<name>A0A3M2LDB8_9NOCA</name>
<keyword evidence="3 6" id="KW-0812">Transmembrane</keyword>
<dbReference type="AlphaFoldDB" id="A0A3M2LDB8"/>
<dbReference type="PANTHER" id="PTHR34478:SF1">
    <property type="entry name" value="PROTEIN LEMA"/>
    <property type="match status" value="1"/>
</dbReference>
<evidence type="ECO:0000256" key="2">
    <source>
        <dbReference type="ARBA" id="ARBA00008854"/>
    </source>
</evidence>